<comment type="caution">
    <text evidence="1">The sequence shown here is derived from an EMBL/GenBank/DDBJ whole genome shotgun (WGS) entry which is preliminary data.</text>
</comment>
<evidence type="ECO:0000313" key="1">
    <source>
        <dbReference type="EMBL" id="GEB54430.1"/>
    </source>
</evidence>
<proteinExistence type="predicted"/>
<name>A0A4Y3RF66_9ACTN</name>
<dbReference type="EMBL" id="BJMN01000001">
    <property type="protein sequence ID" value="GEB54430.1"/>
    <property type="molecule type" value="Genomic_DNA"/>
</dbReference>
<organism evidence="1 2">
    <name type="scientific">Streptomyces gardneri</name>
    <dbReference type="NCBI Taxonomy" id="66892"/>
    <lineage>
        <taxon>Bacteria</taxon>
        <taxon>Bacillati</taxon>
        <taxon>Actinomycetota</taxon>
        <taxon>Actinomycetes</taxon>
        <taxon>Kitasatosporales</taxon>
        <taxon>Streptomycetaceae</taxon>
        <taxon>Streptomyces</taxon>
    </lineage>
</organism>
<dbReference type="AlphaFoldDB" id="A0A4Y3RF66"/>
<sequence>MNEVSASELLAAWESGSEVSVQAQNALLSGAHFKVWPDPVPAPRLRGILRRRVTATQRRGRPVVGATECLASLAEMGERGLLMGYVDERERAGYWFQLYLDPHPLKVIGCVKVGMSPGDDPITGTV</sequence>
<dbReference type="OrthoDB" id="3784113at2"/>
<dbReference type="Proteomes" id="UP000315226">
    <property type="component" value="Unassembled WGS sequence"/>
</dbReference>
<keyword evidence="2" id="KW-1185">Reference proteome</keyword>
<accession>A0A4Y3RF66</accession>
<dbReference type="RefSeq" id="WP_141292253.1">
    <property type="nucleotide sequence ID" value="NZ_BJMN01000001.1"/>
</dbReference>
<evidence type="ECO:0000313" key="2">
    <source>
        <dbReference type="Proteomes" id="UP000315226"/>
    </source>
</evidence>
<reference evidence="1 2" key="1">
    <citation type="submission" date="2019-06" db="EMBL/GenBank/DDBJ databases">
        <title>Whole genome shotgun sequence of Streptomyces gardneri NBRC 12865.</title>
        <authorList>
            <person name="Hosoyama A."/>
            <person name="Uohara A."/>
            <person name="Ohji S."/>
            <person name="Ichikawa N."/>
        </authorList>
    </citation>
    <scope>NUCLEOTIDE SEQUENCE [LARGE SCALE GENOMIC DNA]</scope>
    <source>
        <strain evidence="1 2">NBRC 12865</strain>
    </source>
</reference>
<gene>
    <name evidence="1" type="ORF">SGA01_00350</name>
</gene>
<protein>
    <submittedName>
        <fullName evidence="1">Uncharacterized protein</fullName>
    </submittedName>
</protein>